<dbReference type="Pfam" id="PF03171">
    <property type="entry name" value="2OG-FeII_Oxy"/>
    <property type="match status" value="1"/>
</dbReference>
<dbReference type="SUPFAM" id="SSF51197">
    <property type="entry name" value="Clavaminate synthase-like"/>
    <property type="match status" value="1"/>
</dbReference>
<dbReference type="Gene3D" id="2.60.120.330">
    <property type="entry name" value="B-lactam Antibiotic, Isopenicillin N Synthase, Chain"/>
    <property type="match status" value="1"/>
</dbReference>
<dbReference type="Gramene" id="PHT72374">
    <property type="protein sequence ID" value="PHT72374"/>
    <property type="gene ID" value="T459_23159"/>
</dbReference>
<name>A0A2G2YRQ6_CAPAN</name>
<dbReference type="EMBL" id="AYRZ02000009">
    <property type="protein sequence ID" value="PHT72374.1"/>
    <property type="molecule type" value="Genomic_DNA"/>
</dbReference>
<organism evidence="2 3">
    <name type="scientific">Capsicum annuum</name>
    <name type="common">Capsicum pepper</name>
    <dbReference type="NCBI Taxonomy" id="4072"/>
    <lineage>
        <taxon>Eukaryota</taxon>
        <taxon>Viridiplantae</taxon>
        <taxon>Streptophyta</taxon>
        <taxon>Embryophyta</taxon>
        <taxon>Tracheophyta</taxon>
        <taxon>Spermatophyta</taxon>
        <taxon>Magnoliopsida</taxon>
        <taxon>eudicotyledons</taxon>
        <taxon>Gunneridae</taxon>
        <taxon>Pentapetalae</taxon>
        <taxon>asterids</taxon>
        <taxon>lamiids</taxon>
        <taxon>Solanales</taxon>
        <taxon>Solanaceae</taxon>
        <taxon>Solanoideae</taxon>
        <taxon>Capsiceae</taxon>
        <taxon>Capsicum</taxon>
    </lineage>
</organism>
<dbReference type="Proteomes" id="UP000222542">
    <property type="component" value="Unassembled WGS sequence"/>
</dbReference>
<comment type="caution">
    <text evidence="2">The sequence shown here is derived from an EMBL/GenBank/DDBJ whole genome shotgun (WGS) entry which is preliminary data.</text>
</comment>
<evidence type="ECO:0000313" key="2">
    <source>
        <dbReference type="EMBL" id="PHT72374.1"/>
    </source>
</evidence>
<reference evidence="2 3" key="1">
    <citation type="journal article" date="2014" name="Nat. Genet.">
        <title>Genome sequence of the hot pepper provides insights into the evolution of pungency in Capsicum species.</title>
        <authorList>
            <person name="Kim S."/>
            <person name="Park M."/>
            <person name="Yeom S.I."/>
            <person name="Kim Y.M."/>
            <person name="Lee J.M."/>
            <person name="Lee H.A."/>
            <person name="Seo E."/>
            <person name="Choi J."/>
            <person name="Cheong K."/>
            <person name="Kim K.T."/>
            <person name="Jung K."/>
            <person name="Lee G.W."/>
            <person name="Oh S.K."/>
            <person name="Bae C."/>
            <person name="Kim S.B."/>
            <person name="Lee H.Y."/>
            <person name="Kim S.Y."/>
            <person name="Kim M.S."/>
            <person name="Kang B.C."/>
            <person name="Jo Y.D."/>
            <person name="Yang H.B."/>
            <person name="Jeong H.J."/>
            <person name="Kang W.H."/>
            <person name="Kwon J.K."/>
            <person name="Shin C."/>
            <person name="Lim J.Y."/>
            <person name="Park J.H."/>
            <person name="Huh J.H."/>
            <person name="Kim J.S."/>
            <person name="Kim B.D."/>
            <person name="Cohen O."/>
            <person name="Paran I."/>
            <person name="Suh M.C."/>
            <person name="Lee S.B."/>
            <person name="Kim Y.K."/>
            <person name="Shin Y."/>
            <person name="Noh S.J."/>
            <person name="Park J."/>
            <person name="Seo Y.S."/>
            <person name="Kwon S.Y."/>
            <person name="Kim H.A."/>
            <person name="Park J.M."/>
            <person name="Kim H.J."/>
            <person name="Choi S.B."/>
            <person name="Bosland P.W."/>
            <person name="Reeves G."/>
            <person name="Jo S.H."/>
            <person name="Lee B.W."/>
            <person name="Cho H.T."/>
            <person name="Choi H.S."/>
            <person name="Lee M.S."/>
            <person name="Yu Y."/>
            <person name="Do Choi Y."/>
            <person name="Park B.S."/>
            <person name="van Deynze A."/>
            <person name="Ashrafi H."/>
            <person name="Hill T."/>
            <person name="Kim W.T."/>
            <person name="Pai H.S."/>
            <person name="Ahn H.K."/>
            <person name="Yeam I."/>
            <person name="Giovannoni J.J."/>
            <person name="Rose J.K."/>
            <person name="Sorensen I."/>
            <person name="Lee S.J."/>
            <person name="Kim R.W."/>
            <person name="Choi I.Y."/>
            <person name="Choi B.S."/>
            <person name="Lim J.S."/>
            <person name="Lee Y.H."/>
            <person name="Choi D."/>
        </authorList>
    </citation>
    <scope>NUCLEOTIDE SEQUENCE [LARGE SCALE GENOMIC DNA]</scope>
    <source>
        <strain evidence="3">cv. CM334</strain>
    </source>
</reference>
<keyword evidence="3" id="KW-1185">Reference proteome</keyword>
<sequence length="53" mass="5817">MDCDKGLSVVCHYYPACPEPELTLGASKYADDGFLTLLLQDHIEGVTSSFDNH</sequence>
<accession>A0A2G2YRQ6</accession>
<proteinExistence type="predicted"/>
<feature type="domain" description="Isopenicillin N synthase-like Fe(2+) 2OG dioxygenase" evidence="1">
    <location>
        <begin position="8"/>
        <end position="47"/>
    </location>
</feature>
<dbReference type="InterPro" id="IPR044861">
    <property type="entry name" value="IPNS-like_FE2OG_OXY"/>
</dbReference>
<dbReference type="STRING" id="4072.A0A2G2YRQ6"/>
<evidence type="ECO:0000259" key="1">
    <source>
        <dbReference type="Pfam" id="PF03171"/>
    </source>
</evidence>
<gene>
    <name evidence="2" type="ORF">T459_23159</name>
</gene>
<evidence type="ECO:0000313" key="3">
    <source>
        <dbReference type="Proteomes" id="UP000222542"/>
    </source>
</evidence>
<reference evidence="2 3" key="2">
    <citation type="journal article" date="2017" name="Genome Biol.">
        <title>New reference genome sequences of hot pepper reveal the massive evolution of plant disease-resistance genes by retroduplication.</title>
        <authorList>
            <person name="Kim S."/>
            <person name="Park J."/>
            <person name="Yeom S.I."/>
            <person name="Kim Y.M."/>
            <person name="Seo E."/>
            <person name="Kim K.T."/>
            <person name="Kim M.S."/>
            <person name="Lee J.M."/>
            <person name="Cheong K."/>
            <person name="Shin H.S."/>
            <person name="Kim S.B."/>
            <person name="Han K."/>
            <person name="Lee J."/>
            <person name="Park M."/>
            <person name="Lee H.A."/>
            <person name="Lee H.Y."/>
            <person name="Lee Y."/>
            <person name="Oh S."/>
            <person name="Lee J.H."/>
            <person name="Choi E."/>
            <person name="Choi E."/>
            <person name="Lee S.E."/>
            <person name="Jeon J."/>
            <person name="Kim H."/>
            <person name="Choi G."/>
            <person name="Song H."/>
            <person name="Lee J."/>
            <person name="Lee S.C."/>
            <person name="Kwon J.K."/>
            <person name="Lee H.Y."/>
            <person name="Koo N."/>
            <person name="Hong Y."/>
            <person name="Kim R.W."/>
            <person name="Kang W.H."/>
            <person name="Huh J.H."/>
            <person name="Kang B.C."/>
            <person name="Yang T.J."/>
            <person name="Lee Y.H."/>
            <person name="Bennetzen J.L."/>
            <person name="Choi D."/>
        </authorList>
    </citation>
    <scope>NUCLEOTIDE SEQUENCE [LARGE SCALE GENOMIC DNA]</scope>
    <source>
        <strain evidence="3">cv. CM334</strain>
    </source>
</reference>
<dbReference type="AlphaFoldDB" id="A0A2G2YRQ6"/>
<dbReference type="InterPro" id="IPR027443">
    <property type="entry name" value="IPNS-like_sf"/>
</dbReference>
<protein>
    <recommendedName>
        <fullName evidence="1">Isopenicillin N synthase-like Fe(2+) 2OG dioxygenase domain-containing protein</fullName>
    </recommendedName>
</protein>